<evidence type="ECO:0000313" key="2">
    <source>
        <dbReference type="Proteomes" id="UP001440984"/>
    </source>
</evidence>
<accession>A0ABV0LRP5</accession>
<comment type="caution">
    <text evidence="1">The sequence shown here is derived from an EMBL/GenBank/DDBJ whole genome shotgun (WGS) entry which is preliminary data.</text>
</comment>
<evidence type="ECO:0000313" key="1">
    <source>
        <dbReference type="EMBL" id="MEQ0564943.1"/>
    </source>
</evidence>
<dbReference type="EMBL" id="JBDZYD010000017">
    <property type="protein sequence ID" value="MEQ0564943.1"/>
    <property type="molecule type" value="Genomic_DNA"/>
</dbReference>
<gene>
    <name evidence="1" type="ORF">ABJI51_38200</name>
</gene>
<name>A0ABV0LRP5_9PSEU</name>
<reference evidence="1 2" key="1">
    <citation type="submission" date="2024-05" db="EMBL/GenBank/DDBJ databases">
        <authorList>
            <person name="Zhao H."/>
            <person name="Xu Y."/>
            <person name="Lin S."/>
            <person name="Spain J.C."/>
            <person name="Zhou N.-Y."/>
        </authorList>
    </citation>
    <scope>NUCLEOTIDE SEQUENCE [LARGE SCALE GENOMIC DNA]</scope>
    <source>
        <strain evidence="1 2">NEAU-NG30</strain>
    </source>
</reference>
<dbReference type="RefSeq" id="WP_348956031.1">
    <property type="nucleotide sequence ID" value="NZ_JBDZYD010000017.1"/>
</dbReference>
<keyword evidence="2" id="KW-1185">Reference proteome</keyword>
<dbReference type="Proteomes" id="UP001440984">
    <property type="component" value="Unassembled WGS sequence"/>
</dbReference>
<organism evidence="1 2">
    <name type="scientific">Amycolatopsis melonis</name>
    <dbReference type="NCBI Taxonomy" id="3156488"/>
    <lineage>
        <taxon>Bacteria</taxon>
        <taxon>Bacillati</taxon>
        <taxon>Actinomycetota</taxon>
        <taxon>Actinomycetes</taxon>
        <taxon>Pseudonocardiales</taxon>
        <taxon>Pseudonocardiaceae</taxon>
        <taxon>Amycolatopsis</taxon>
    </lineage>
</organism>
<proteinExistence type="predicted"/>
<protein>
    <submittedName>
        <fullName evidence="1">Uncharacterized protein</fullName>
    </submittedName>
</protein>
<sequence>MPEPGTRLLDFLHELQTTTSWRVATEKPHSQWQLAGKTWQATVVVEPGRWLGLEFEAQDPVTGRRATYDIDTDLYDITRDEVFAEEVESDIIEFLANLRSGAVRRGNDGAKFVLVFPREGAYVRVVQGRVMTRASAHAGPLGGDFVAVD</sequence>